<dbReference type="EMBL" id="CP134146">
    <property type="protein sequence ID" value="WNC68593.1"/>
    <property type="molecule type" value="Genomic_DNA"/>
</dbReference>
<organism evidence="2 3">
    <name type="scientific">Thalassotalea nanhaiensis</name>
    <dbReference type="NCBI Taxonomy" id="3065648"/>
    <lineage>
        <taxon>Bacteria</taxon>
        <taxon>Pseudomonadati</taxon>
        <taxon>Pseudomonadota</taxon>
        <taxon>Gammaproteobacteria</taxon>
        <taxon>Alteromonadales</taxon>
        <taxon>Colwelliaceae</taxon>
        <taxon>Thalassotalea</taxon>
    </lineage>
</organism>
<evidence type="ECO:0000313" key="3">
    <source>
        <dbReference type="Proteomes" id="UP001248581"/>
    </source>
</evidence>
<evidence type="ECO:0000256" key="1">
    <source>
        <dbReference type="SAM" id="Phobius"/>
    </source>
</evidence>
<accession>A0ABY9TK15</accession>
<dbReference type="Proteomes" id="UP001248581">
    <property type="component" value="Chromosome"/>
</dbReference>
<dbReference type="RefSeq" id="WP_348387748.1">
    <property type="nucleotide sequence ID" value="NZ_CP134146.1"/>
</dbReference>
<gene>
    <name evidence="2" type="ORF">RI845_00250</name>
</gene>
<proteinExistence type="predicted"/>
<keyword evidence="1" id="KW-0472">Membrane</keyword>
<feature type="transmembrane region" description="Helical" evidence="1">
    <location>
        <begin position="7"/>
        <end position="25"/>
    </location>
</feature>
<evidence type="ECO:0000313" key="2">
    <source>
        <dbReference type="EMBL" id="WNC68593.1"/>
    </source>
</evidence>
<name>A0ABY9TK15_9GAMM</name>
<keyword evidence="3" id="KW-1185">Reference proteome</keyword>
<reference evidence="3" key="1">
    <citation type="submission" date="2023-09" db="EMBL/GenBank/DDBJ databases">
        <authorList>
            <person name="Zhang C."/>
        </authorList>
    </citation>
    <scope>NUCLEOTIDE SEQUENCE [LARGE SCALE GENOMIC DNA]</scope>
    <source>
        <strain evidence="3">SQ345</strain>
    </source>
</reference>
<keyword evidence="1" id="KW-0812">Transmembrane</keyword>
<protein>
    <submittedName>
        <fullName evidence="2">Uncharacterized protein</fullName>
    </submittedName>
</protein>
<feature type="transmembrane region" description="Helical" evidence="1">
    <location>
        <begin position="45"/>
        <end position="61"/>
    </location>
</feature>
<sequence>MKTRNIGLNLIIILAVAGMALGTYGKLNPEFGNDFWNALGPNVRIGIATLFCLFGFFVTFPRKRLIEKRVKPILYLKPLFWFGFLIYFWYQWFSLS</sequence>
<keyword evidence="1" id="KW-1133">Transmembrane helix</keyword>
<feature type="transmembrane region" description="Helical" evidence="1">
    <location>
        <begin position="73"/>
        <end position="90"/>
    </location>
</feature>